<sequence>MSAIFDVISGAPGRRERILHVESVPARQARFAHWPDWVDPLVRRAYQRQGVDEPYRHQVEAAELARAGSDVVLATGTASGKSIGYLLPALTAVREGRHAPDGRGATVLYISPTKALAADQLASVESLAVEGIRASTYDGDTALEPREWIRRHANYVLTNPDLLHRSLLPGHPRWSSFLKSLSYVVIDECHGYRGLFGSHMAAIMRRLLRIAEYYGANPTVIAASATMADAGHSIARLIGRPVAAVTADASPRSAGSFVLWEPPQLPGTGELGAPARRSTIAETGDLLADLVAGGIRTIAFIRSRRGVEAIAASARRLLGDVDDSLPSRVAAYRGGYLPEERRTLEQALRRGKLLAVASTNALELGVDISGLDAVVIAGWPGTRASLWQQAGRAGRAGDDWLAVLVARDDPLDTFLVHHPDAIFGAPVESSVFDVDNSYVLAGHLCAAAAELPVTDDEATAFSAKAPDVLERLGELGMLRRRPAGWFWTKRENASELTDIRGSGGRQVRVVESGTGRLLGTTDEPSAHAALHSGAVYLHQGVTFIVDELDLAEQVALVRRDDPDYTTTARTVSEIGIDEQSWARPWPSGVTVCFGSVQVTEQVVSYMRRQLVTNLVLSEEPLDLPEQLLPTKAVWWTLPPSVLEEAGVSKAELPGAVHAAEHAAIGLLPLFATCDRLDIGGVSTAMHADTGTATIFVHDGHPGGSGFVERGAETAAAWLRATAEAIDKCECADGCPSCVQSPKCGNGNEPLDKHAALRLLRAMVAGLPD</sequence>
<dbReference type="CDD" id="cd18797">
    <property type="entry name" value="SF2_C_Hrq"/>
    <property type="match status" value="1"/>
</dbReference>
<dbReference type="Proteomes" id="UP000539111">
    <property type="component" value="Unassembled WGS sequence"/>
</dbReference>
<dbReference type="Pfam" id="PF00270">
    <property type="entry name" value="DEAD"/>
    <property type="match status" value="1"/>
</dbReference>
<evidence type="ECO:0000256" key="2">
    <source>
        <dbReference type="ARBA" id="ARBA00022840"/>
    </source>
</evidence>
<evidence type="ECO:0000313" key="6">
    <source>
        <dbReference type="Proteomes" id="UP000539111"/>
    </source>
</evidence>
<protein>
    <submittedName>
        <fullName evidence="5">DEAD/DEAH box helicase domain-containing protein</fullName>
    </submittedName>
</protein>
<reference evidence="5 6" key="1">
    <citation type="submission" date="2020-07" db="EMBL/GenBank/DDBJ databases">
        <title>Sequencing the genomes of 1000 actinobacteria strains.</title>
        <authorList>
            <person name="Klenk H.-P."/>
        </authorList>
    </citation>
    <scope>NUCLEOTIDE SEQUENCE [LARGE SCALE GENOMIC DNA]</scope>
    <source>
        <strain evidence="5 6">DSM 26341</strain>
    </source>
</reference>
<dbReference type="InterPro" id="IPR011545">
    <property type="entry name" value="DEAD/DEAH_box_helicase_dom"/>
</dbReference>
<keyword evidence="5" id="KW-0378">Hydrolase</keyword>
<dbReference type="GO" id="GO:0005524">
    <property type="term" value="F:ATP binding"/>
    <property type="evidence" value="ECO:0007669"/>
    <property type="project" value="UniProtKB-KW"/>
</dbReference>
<dbReference type="InterPro" id="IPR001650">
    <property type="entry name" value="Helicase_C-like"/>
</dbReference>
<dbReference type="AlphaFoldDB" id="A0A7Z0A7A4"/>
<organism evidence="5 6">
    <name type="scientific">Spelaeicoccus albus</name>
    <dbReference type="NCBI Taxonomy" id="1280376"/>
    <lineage>
        <taxon>Bacteria</taxon>
        <taxon>Bacillati</taxon>
        <taxon>Actinomycetota</taxon>
        <taxon>Actinomycetes</taxon>
        <taxon>Micrococcales</taxon>
        <taxon>Brevibacteriaceae</taxon>
        <taxon>Spelaeicoccus</taxon>
    </lineage>
</organism>
<dbReference type="EMBL" id="JACBZP010000001">
    <property type="protein sequence ID" value="NYI65717.1"/>
    <property type="molecule type" value="Genomic_DNA"/>
</dbReference>
<dbReference type="InterPro" id="IPR014001">
    <property type="entry name" value="Helicase_ATP-bd"/>
</dbReference>
<dbReference type="GO" id="GO:0006289">
    <property type="term" value="P:nucleotide-excision repair"/>
    <property type="evidence" value="ECO:0007669"/>
    <property type="project" value="TreeGrafter"/>
</dbReference>
<name>A0A7Z0A7A4_9MICO</name>
<dbReference type="InterPro" id="IPR018973">
    <property type="entry name" value="MZB"/>
</dbReference>
<dbReference type="Pfam" id="PF22982">
    <property type="entry name" value="WHD_HRQ1"/>
    <property type="match status" value="1"/>
</dbReference>
<dbReference type="NCBIfam" id="TIGR03817">
    <property type="entry name" value="DECH_helic"/>
    <property type="match status" value="1"/>
</dbReference>
<keyword evidence="2" id="KW-0067">ATP-binding</keyword>
<evidence type="ECO:0000313" key="5">
    <source>
        <dbReference type="EMBL" id="NYI65717.1"/>
    </source>
</evidence>
<keyword evidence="6" id="KW-1185">Reference proteome</keyword>
<dbReference type="PROSITE" id="PS51194">
    <property type="entry name" value="HELICASE_CTER"/>
    <property type="match status" value="1"/>
</dbReference>
<accession>A0A7Z0A7A4</accession>
<gene>
    <name evidence="5" type="ORF">BJY26_000023</name>
</gene>
<evidence type="ECO:0000259" key="4">
    <source>
        <dbReference type="PROSITE" id="PS51194"/>
    </source>
</evidence>
<keyword evidence="5" id="KW-0347">Helicase</keyword>
<dbReference type="SMART" id="SM00490">
    <property type="entry name" value="HELICc"/>
    <property type="match status" value="1"/>
</dbReference>
<dbReference type="Gene3D" id="3.40.50.300">
    <property type="entry name" value="P-loop containing nucleotide triphosphate hydrolases"/>
    <property type="match status" value="2"/>
</dbReference>
<comment type="caution">
    <text evidence="5">The sequence shown here is derived from an EMBL/GenBank/DDBJ whole genome shotgun (WGS) entry which is preliminary data.</text>
</comment>
<dbReference type="SMART" id="SM00487">
    <property type="entry name" value="DEXDc"/>
    <property type="match status" value="1"/>
</dbReference>
<dbReference type="InterPro" id="IPR055227">
    <property type="entry name" value="HRQ1_WHD"/>
</dbReference>
<dbReference type="InterPro" id="IPR022307">
    <property type="entry name" value="Helicase_put_actinobac"/>
</dbReference>
<dbReference type="Pfam" id="PF00271">
    <property type="entry name" value="Helicase_C"/>
    <property type="match status" value="1"/>
</dbReference>
<dbReference type="Pfam" id="PF09369">
    <property type="entry name" value="MZB"/>
    <property type="match status" value="1"/>
</dbReference>
<dbReference type="SUPFAM" id="SSF52540">
    <property type="entry name" value="P-loop containing nucleoside triphosphate hydrolases"/>
    <property type="match status" value="1"/>
</dbReference>
<dbReference type="GO" id="GO:0043138">
    <property type="term" value="F:3'-5' DNA helicase activity"/>
    <property type="evidence" value="ECO:0007669"/>
    <property type="project" value="TreeGrafter"/>
</dbReference>
<evidence type="ECO:0000256" key="1">
    <source>
        <dbReference type="ARBA" id="ARBA00022741"/>
    </source>
</evidence>
<dbReference type="InterPro" id="IPR027417">
    <property type="entry name" value="P-loop_NTPase"/>
</dbReference>
<evidence type="ECO:0000259" key="3">
    <source>
        <dbReference type="PROSITE" id="PS51192"/>
    </source>
</evidence>
<dbReference type="PANTHER" id="PTHR47957">
    <property type="entry name" value="ATP-DEPENDENT HELICASE HRQ1"/>
    <property type="match status" value="1"/>
</dbReference>
<dbReference type="GO" id="GO:0003676">
    <property type="term" value="F:nucleic acid binding"/>
    <property type="evidence" value="ECO:0007669"/>
    <property type="project" value="InterPro"/>
</dbReference>
<dbReference type="PANTHER" id="PTHR47957:SF3">
    <property type="entry name" value="ATP-DEPENDENT HELICASE HRQ1"/>
    <property type="match status" value="1"/>
</dbReference>
<dbReference type="GO" id="GO:0036297">
    <property type="term" value="P:interstrand cross-link repair"/>
    <property type="evidence" value="ECO:0007669"/>
    <property type="project" value="TreeGrafter"/>
</dbReference>
<feature type="domain" description="Helicase C-terminal" evidence="4">
    <location>
        <begin position="285"/>
        <end position="438"/>
    </location>
</feature>
<dbReference type="PROSITE" id="PS51192">
    <property type="entry name" value="HELICASE_ATP_BIND_1"/>
    <property type="match status" value="1"/>
</dbReference>
<dbReference type="CDD" id="cd17923">
    <property type="entry name" value="DEXHc_Hrq1-like"/>
    <property type="match status" value="1"/>
</dbReference>
<keyword evidence="1" id="KW-0547">Nucleotide-binding</keyword>
<feature type="domain" description="Helicase ATP-binding" evidence="3">
    <location>
        <begin position="62"/>
        <end position="245"/>
    </location>
</feature>
<proteinExistence type="predicted"/>